<organism evidence="8 9">
    <name type="scientific">Bacillus phage vB_BanS_Chewbecca</name>
    <dbReference type="NCBI Taxonomy" id="2894786"/>
    <lineage>
        <taxon>Viruses</taxon>
        <taxon>Duplodnaviria</taxon>
        <taxon>Heunggongvirae</taxon>
        <taxon>Uroviricota</taxon>
        <taxon>Caudoviricetes</taxon>
        <taxon>Joanripponvirinae</taxon>
        <taxon>Tsamsavirus</taxon>
        <taxon>Tsamsavirus chewbecca</taxon>
    </lineage>
</organism>
<dbReference type="InterPro" id="IPR004013">
    <property type="entry name" value="PHP_dom"/>
</dbReference>
<dbReference type="EMBL" id="OK499972">
    <property type="protein sequence ID" value="UGO46250.1"/>
    <property type="molecule type" value="Genomic_DNA"/>
</dbReference>
<comment type="catalytic activity">
    <reaction evidence="6">
        <text>DNA(n) + a 2'-deoxyribonucleoside 5'-triphosphate = DNA(n+1) + diphosphate</text>
        <dbReference type="Rhea" id="RHEA:22508"/>
        <dbReference type="Rhea" id="RHEA-COMP:17339"/>
        <dbReference type="Rhea" id="RHEA-COMP:17340"/>
        <dbReference type="ChEBI" id="CHEBI:33019"/>
        <dbReference type="ChEBI" id="CHEBI:61560"/>
        <dbReference type="ChEBI" id="CHEBI:173112"/>
        <dbReference type="EC" id="2.7.7.7"/>
    </reaction>
</comment>
<dbReference type="Gene3D" id="3.20.20.140">
    <property type="entry name" value="Metal-dependent hydrolases"/>
    <property type="match status" value="1"/>
</dbReference>
<keyword evidence="9" id="KW-1185">Reference proteome</keyword>
<evidence type="ECO:0000259" key="7">
    <source>
        <dbReference type="SMART" id="SM00481"/>
    </source>
</evidence>
<sequence length="1037" mass="120069">MRYENIHKHTKYSNISTPDSIISVEDIAKRAVELGHKSLCTVEHGYAGNVFEYYDVAKKYGLKLVFGVEFYYVHDRFAKDRTNAHLLILAKNNEGKRQLTKLISEANQTGYYFKPRIDEALLFSLNPEDVVVTSTCIASPYNLYKDECFITKCHEYFGDNFYLEIHDNTNIKQVEYNRMLLDMHEKYGIPFIFATDTHYIHEEDAKWRDLLLRGKGIYYPEEDGFIMDYPESDKVFERFEKQGVFTREQVESALQNTWIVDDFEEIEMNKDIKMPSIYPDLSHEEKMKKLKAIINNEWIEDRKHIPKAKHPEYIEAMKFEMDIIEKTFTEDYFLLNYPIIKRAKELGGVLTRTGRGSAPSYYLNKLLGFTEVDRLDAPVRLYPTRFMSISRILETKSLPDIDFNTSDPEPFVQATKEILGEDNCYWMVAYGTMQESEAFRNLCRAYDIPQDEFNEIGKDLDSYRKHPRWGSIIEESKIFIGVIDSVSPHPCANLLLSTPISEEVGVLRVGSDDEDTGKKKVTYCALIDSDTSDAWKYLKNDYLTVTVWKIIAEGFKAVGLPIPDVRELSQMVEDNERVWELYEKGLTATLNQTGTDSGTPQVMQYKPKSVRELTGWVSAIRPSFASMKAYFLNRRPFSYEIPEFDKLLESSDNFILYQENIMEALVYAGFPEDETYGLLKAIAKKKEGIIEPIHDKFINGFVEKTGSEENALKVWKILEDAVGYGFNSSHAYSVALDSIYGAYLKAEHPLEYYATVLNIYQKSTETTGKITKELDHFGIEIEPIKFGKSRGIYSADQATQKIYKGIASIKNLNGQIAEEFYTMSQEHEFETFLDLLLHIANTDNKINKTHLETLIKLDFFAEFGSKGKLMKIYTGFRDGKGIKYDKKHVEKTKAKRIELLRAFQDEVMSAPEEKIDLFEQIAFEKDALGYAVTTFPSVDEDITLVVDVNKKYKPKITLYQISTGKEFTFKVEKKKFYTEDDDLLYVGDVIKVLEVEDKYGWKQEQQANGKIKWLPDESKIEPHLEQCELLRKSKKRK</sequence>
<dbReference type="EC" id="2.7.7.7" evidence="1"/>
<keyword evidence="2" id="KW-0808">Transferase</keyword>
<reference evidence="8 9" key="1">
    <citation type="submission" date="2021-10" db="EMBL/GenBank/DDBJ databases">
        <authorList>
            <person name="Lavering E.D."/>
            <person name="James R."/>
            <person name="Fairhom J.D."/>
            <person name="Ogilvie B.H."/>
            <person name="Thurgood T.L."/>
            <person name="Robison R.A."/>
            <person name="Grose J.H."/>
        </authorList>
    </citation>
    <scope>NUCLEOTIDE SEQUENCE [LARGE SCALE GENOMIC DNA]</scope>
</reference>
<evidence type="ECO:0000256" key="4">
    <source>
        <dbReference type="ARBA" id="ARBA00022705"/>
    </source>
</evidence>
<dbReference type="Pfam" id="PF14579">
    <property type="entry name" value="HHH_6"/>
    <property type="match status" value="1"/>
</dbReference>
<dbReference type="InterPro" id="IPR011708">
    <property type="entry name" value="DNA_pol3_alpha_NTPase_dom"/>
</dbReference>
<dbReference type="Pfam" id="PF17657">
    <property type="entry name" value="DNA_pol3_finger"/>
    <property type="match status" value="1"/>
</dbReference>
<dbReference type="InterPro" id="IPR029460">
    <property type="entry name" value="DNAPol_HHH"/>
</dbReference>
<gene>
    <name evidence="8" type="ORF">CHEWBECCA_167</name>
</gene>
<accession>A0AAE8YR49</accession>
<evidence type="ECO:0000313" key="9">
    <source>
        <dbReference type="Proteomes" id="UP000827751"/>
    </source>
</evidence>
<keyword evidence="4" id="KW-0235">DNA replication</keyword>
<proteinExistence type="predicted"/>
<dbReference type="GO" id="GO:0008408">
    <property type="term" value="F:3'-5' exonuclease activity"/>
    <property type="evidence" value="ECO:0007669"/>
    <property type="project" value="InterPro"/>
</dbReference>
<protein>
    <recommendedName>
        <fullName evidence="1">DNA-directed DNA polymerase</fullName>
        <ecNumber evidence="1">2.7.7.7</ecNumber>
    </recommendedName>
</protein>
<dbReference type="Pfam" id="PF02811">
    <property type="entry name" value="PHP"/>
    <property type="match status" value="1"/>
</dbReference>
<dbReference type="Pfam" id="PF07733">
    <property type="entry name" value="DNA_pol3_alpha"/>
    <property type="match status" value="1"/>
</dbReference>
<dbReference type="Gene3D" id="1.10.150.870">
    <property type="match status" value="1"/>
</dbReference>
<evidence type="ECO:0000256" key="6">
    <source>
        <dbReference type="ARBA" id="ARBA00049244"/>
    </source>
</evidence>
<evidence type="ECO:0000313" key="8">
    <source>
        <dbReference type="EMBL" id="UGO46250.1"/>
    </source>
</evidence>
<keyword evidence="5" id="KW-0239">DNA-directed DNA polymerase</keyword>
<dbReference type="InterPro" id="IPR004805">
    <property type="entry name" value="DnaE2/DnaE/PolC"/>
</dbReference>
<evidence type="ECO:0000256" key="1">
    <source>
        <dbReference type="ARBA" id="ARBA00012417"/>
    </source>
</evidence>
<dbReference type="InterPro" id="IPR040982">
    <property type="entry name" value="DNA_pol3_finger"/>
</dbReference>
<name>A0AAE8YR49_9CAUD</name>
<dbReference type="PANTHER" id="PTHR32294">
    <property type="entry name" value="DNA POLYMERASE III SUBUNIT ALPHA"/>
    <property type="match status" value="1"/>
</dbReference>
<dbReference type="InterPro" id="IPR003141">
    <property type="entry name" value="Pol/His_phosphatase_N"/>
</dbReference>
<evidence type="ECO:0000256" key="3">
    <source>
        <dbReference type="ARBA" id="ARBA00022695"/>
    </source>
</evidence>
<feature type="domain" description="Polymerase/histidinol phosphatase N-terminal" evidence="7">
    <location>
        <begin position="4"/>
        <end position="74"/>
    </location>
</feature>
<evidence type="ECO:0000256" key="2">
    <source>
        <dbReference type="ARBA" id="ARBA00022679"/>
    </source>
</evidence>
<keyword evidence="3" id="KW-0548">Nucleotidyltransferase</keyword>
<dbReference type="SUPFAM" id="SSF89550">
    <property type="entry name" value="PHP domain-like"/>
    <property type="match status" value="1"/>
</dbReference>
<dbReference type="SMART" id="SM00481">
    <property type="entry name" value="POLIIIAc"/>
    <property type="match status" value="1"/>
</dbReference>
<dbReference type="Proteomes" id="UP000827751">
    <property type="component" value="Segment"/>
</dbReference>
<dbReference type="GO" id="GO:0006260">
    <property type="term" value="P:DNA replication"/>
    <property type="evidence" value="ECO:0007669"/>
    <property type="project" value="UniProtKB-KW"/>
</dbReference>
<evidence type="ECO:0000256" key="5">
    <source>
        <dbReference type="ARBA" id="ARBA00022932"/>
    </source>
</evidence>
<dbReference type="InterPro" id="IPR016195">
    <property type="entry name" value="Pol/histidinol_Pase-like"/>
</dbReference>
<dbReference type="GO" id="GO:0003887">
    <property type="term" value="F:DNA-directed DNA polymerase activity"/>
    <property type="evidence" value="ECO:0007669"/>
    <property type="project" value="UniProtKB-KW"/>
</dbReference>